<sequence length="199" mass="21983">MGDNVALRGRQLRDAGVGAAMLFLALLIIAKLENNQALRFSGPFVVIDGDTLADNGRRLRLRGLDAPELGQMCTRADGAYDCGLAARAGLISLIEANAVQCFGPEDAEDRYRRRLVTCRSGEVDLGHQLVGAGLAVADGDYHMAERQAKADRLGLWGGTFERPEDWRRRRLLETREQGGWFRTFLLEPLIGWMVRGDTP</sequence>
<dbReference type="PROSITE" id="PS50830">
    <property type="entry name" value="TNASE_3"/>
    <property type="match status" value="1"/>
</dbReference>
<evidence type="ECO:0000259" key="2">
    <source>
        <dbReference type="PROSITE" id="PS50830"/>
    </source>
</evidence>
<dbReference type="InterPro" id="IPR035437">
    <property type="entry name" value="SNase_OB-fold_sf"/>
</dbReference>
<keyword evidence="1" id="KW-0472">Membrane</keyword>
<accession>A0ABX5NUB5</accession>
<dbReference type="Gene3D" id="2.40.50.90">
    <property type="match status" value="1"/>
</dbReference>
<dbReference type="SUPFAM" id="SSF50199">
    <property type="entry name" value="Staphylococcal nuclease"/>
    <property type="match status" value="1"/>
</dbReference>
<feature type="transmembrane region" description="Helical" evidence="1">
    <location>
        <begin position="12"/>
        <end position="30"/>
    </location>
</feature>
<reference evidence="3 4" key="1">
    <citation type="submission" date="2018-06" db="EMBL/GenBank/DDBJ databases">
        <title>Rhizobium wuzhouense sp. nov., isolated from roots of Oryza officinalis.</title>
        <authorList>
            <person name="Yuan T."/>
        </authorList>
    </citation>
    <scope>NUCLEOTIDE SEQUENCE [LARGE SCALE GENOMIC DNA]</scope>
    <source>
        <strain evidence="3 4">W44</strain>
    </source>
</reference>
<dbReference type="Pfam" id="PF00565">
    <property type="entry name" value="SNase"/>
    <property type="match status" value="1"/>
</dbReference>
<proteinExistence type="predicted"/>
<dbReference type="EMBL" id="QJRY01000002">
    <property type="protein sequence ID" value="PYB75297.1"/>
    <property type="molecule type" value="Genomic_DNA"/>
</dbReference>
<protein>
    <submittedName>
        <fullName evidence="3">Nuclease</fullName>
    </submittedName>
</protein>
<comment type="caution">
    <text evidence="3">The sequence shown here is derived from an EMBL/GenBank/DDBJ whole genome shotgun (WGS) entry which is preliminary data.</text>
</comment>
<feature type="domain" description="TNase-like" evidence="2">
    <location>
        <begin position="46"/>
        <end position="158"/>
    </location>
</feature>
<evidence type="ECO:0000313" key="3">
    <source>
        <dbReference type="EMBL" id="PYB75297.1"/>
    </source>
</evidence>
<dbReference type="Proteomes" id="UP000247536">
    <property type="component" value="Unassembled WGS sequence"/>
</dbReference>
<keyword evidence="1" id="KW-0812">Transmembrane</keyword>
<keyword evidence="4" id="KW-1185">Reference proteome</keyword>
<keyword evidence="1" id="KW-1133">Transmembrane helix</keyword>
<dbReference type="SMART" id="SM00318">
    <property type="entry name" value="SNc"/>
    <property type="match status" value="1"/>
</dbReference>
<gene>
    <name evidence="3" type="ORF">DMY87_07570</name>
</gene>
<organism evidence="3 4">
    <name type="scientific">Rhizobium wuzhouense</name>
    <dbReference type="NCBI Taxonomy" id="1986026"/>
    <lineage>
        <taxon>Bacteria</taxon>
        <taxon>Pseudomonadati</taxon>
        <taxon>Pseudomonadota</taxon>
        <taxon>Alphaproteobacteria</taxon>
        <taxon>Hyphomicrobiales</taxon>
        <taxon>Rhizobiaceae</taxon>
        <taxon>Rhizobium/Agrobacterium group</taxon>
        <taxon>Rhizobium</taxon>
    </lineage>
</organism>
<dbReference type="InterPro" id="IPR016071">
    <property type="entry name" value="Staphylococal_nuclease_OB-fold"/>
</dbReference>
<evidence type="ECO:0000256" key="1">
    <source>
        <dbReference type="SAM" id="Phobius"/>
    </source>
</evidence>
<name>A0ABX5NUB5_9HYPH</name>
<evidence type="ECO:0000313" key="4">
    <source>
        <dbReference type="Proteomes" id="UP000247536"/>
    </source>
</evidence>